<proteinExistence type="predicted"/>
<reference evidence="8 9" key="1">
    <citation type="submission" date="2014-04" db="EMBL/GenBank/DDBJ databases">
        <title>Draft genome sequence of Hydrogenovibrio marinus MH-110, a model organism for aerobic H2 metabolism.</title>
        <authorList>
            <person name="Cha H.J."/>
            <person name="Jo B.H."/>
            <person name="Hwang B.H."/>
        </authorList>
    </citation>
    <scope>NUCLEOTIDE SEQUENCE [LARGE SCALE GENOMIC DNA]</scope>
    <source>
        <strain evidence="8 9">MH-110</strain>
    </source>
</reference>
<evidence type="ECO:0000256" key="1">
    <source>
        <dbReference type="ARBA" id="ARBA00004459"/>
    </source>
</evidence>
<keyword evidence="5" id="KW-0998">Cell outer membrane</keyword>
<comment type="caution">
    <text evidence="8">The sequence shown here is derived from an EMBL/GenBank/DDBJ whole genome shotgun (WGS) entry which is preliminary data.</text>
</comment>
<evidence type="ECO:0000256" key="7">
    <source>
        <dbReference type="SAM" id="MobiDB-lite"/>
    </source>
</evidence>
<feature type="region of interest" description="Disordered" evidence="7">
    <location>
        <begin position="56"/>
        <end position="80"/>
    </location>
</feature>
<protein>
    <recommendedName>
        <fullName evidence="10">Lipoprotein</fullName>
    </recommendedName>
</protein>
<dbReference type="InterPro" id="IPR032831">
    <property type="entry name" value="LptM_cons"/>
</dbReference>
<evidence type="ECO:0000256" key="5">
    <source>
        <dbReference type="ARBA" id="ARBA00023237"/>
    </source>
</evidence>
<dbReference type="Proteomes" id="UP000027341">
    <property type="component" value="Unassembled WGS sequence"/>
</dbReference>
<dbReference type="PROSITE" id="PS51257">
    <property type="entry name" value="PROKAR_LIPOPROTEIN"/>
    <property type="match status" value="1"/>
</dbReference>
<evidence type="ECO:0000313" key="9">
    <source>
        <dbReference type="Proteomes" id="UP000027341"/>
    </source>
</evidence>
<keyword evidence="4" id="KW-0564">Palmitate</keyword>
<keyword evidence="9" id="KW-1185">Reference proteome</keyword>
<dbReference type="EMBL" id="JMIU01000001">
    <property type="protein sequence ID" value="KDN95699.1"/>
    <property type="molecule type" value="Genomic_DNA"/>
</dbReference>
<gene>
    <name evidence="8" type="ORF">EI16_05220</name>
</gene>
<accession>A0A066ZTX3</accession>
<evidence type="ECO:0000256" key="6">
    <source>
        <dbReference type="ARBA" id="ARBA00023288"/>
    </source>
</evidence>
<name>A0A066ZTX3_HYDMR</name>
<evidence type="ECO:0000256" key="4">
    <source>
        <dbReference type="ARBA" id="ARBA00023139"/>
    </source>
</evidence>
<comment type="subcellular location">
    <subcellularLocation>
        <location evidence="1">Cell outer membrane</location>
        <topology evidence="1">Lipid-anchor</topology>
    </subcellularLocation>
</comment>
<dbReference type="RefSeq" id="WP_029910317.1">
    <property type="nucleotide sequence ID" value="NZ_AP020335.1"/>
</dbReference>
<keyword evidence="6" id="KW-0449">Lipoprotein</keyword>
<keyword evidence="2" id="KW-0732">Signal</keyword>
<organism evidence="8 9">
    <name type="scientific">Hydrogenovibrio marinus</name>
    <dbReference type="NCBI Taxonomy" id="28885"/>
    <lineage>
        <taxon>Bacteria</taxon>
        <taxon>Pseudomonadati</taxon>
        <taxon>Pseudomonadota</taxon>
        <taxon>Gammaproteobacteria</taxon>
        <taxon>Thiotrichales</taxon>
        <taxon>Piscirickettsiaceae</taxon>
        <taxon>Hydrogenovibrio</taxon>
    </lineage>
</organism>
<sequence length="80" mass="8932">MNHFSRIGRFLLLSALMTLLLAGCGRKAPLYIPTDTQKAQMEKDQAERDAVLKAREERAKKALETDKAKTATDAQPTTEQ</sequence>
<evidence type="ECO:0000313" key="8">
    <source>
        <dbReference type="EMBL" id="KDN95699.1"/>
    </source>
</evidence>
<feature type="compositionally biased region" description="Basic and acidic residues" evidence="7">
    <location>
        <begin position="56"/>
        <end position="70"/>
    </location>
</feature>
<evidence type="ECO:0000256" key="2">
    <source>
        <dbReference type="ARBA" id="ARBA00022729"/>
    </source>
</evidence>
<dbReference type="STRING" id="28885.EI16_05220"/>
<evidence type="ECO:0000256" key="3">
    <source>
        <dbReference type="ARBA" id="ARBA00023136"/>
    </source>
</evidence>
<keyword evidence="3" id="KW-0472">Membrane</keyword>
<dbReference type="NCBIfam" id="NF047847">
    <property type="entry name" value="SS_mature_LptM"/>
    <property type="match status" value="1"/>
</dbReference>
<evidence type="ECO:0008006" key="10">
    <source>
        <dbReference type="Google" id="ProtNLM"/>
    </source>
</evidence>
<dbReference type="AlphaFoldDB" id="A0A066ZTX3"/>